<evidence type="ECO:0000256" key="1">
    <source>
        <dbReference type="ARBA" id="ARBA00004651"/>
    </source>
</evidence>
<dbReference type="PANTHER" id="PTHR32309:SF13">
    <property type="entry name" value="FERRIC ENTEROBACTIN TRANSPORT PROTEIN FEPE"/>
    <property type="match status" value="1"/>
</dbReference>
<evidence type="ECO:0000256" key="2">
    <source>
        <dbReference type="ARBA" id="ARBA00022475"/>
    </source>
</evidence>
<dbReference type="GO" id="GO:0004713">
    <property type="term" value="F:protein tyrosine kinase activity"/>
    <property type="evidence" value="ECO:0007669"/>
    <property type="project" value="TreeGrafter"/>
</dbReference>
<evidence type="ECO:0000256" key="5">
    <source>
        <dbReference type="ARBA" id="ARBA00023136"/>
    </source>
</evidence>
<gene>
    <name evidence="9" type="ORF">FBZ96_106351</name>
</gene>
<organism evidence="9 10">
    <name type="scientific">Bradyrhizobium stylosanthis</name>
    <dbReference type="NCBI Taxonomy" id="1803665"/>
    <lineage>
        <taxon>Bacteria</taxon>
        <taxon>Pseudomonadati</taxon>
        <taxon>Pseudomonadota</taxon>
        <taxon>Alphaproteobacteria</taxon>
        <taxon>Hyphomicrobiales</taxon>
        <taxon>Nitrobacteraceae</taxon>
        <taxon>Bradyrhizobium</taxon>
    </lineage>
</organism>
<dbReference type="Proteomes" id="UP000319949">
    <property type="component" value="Unassembled WGS sequence"/>
</dbReference>
<dbReference type="AlphaFoldDB" id="A0A560DJK5"/>
<dbReference type="RefSeq" id="WP_145666710.1">
    <property type="nucleotide sequence ID" value="NZ_VITK01000006.1"/>
</dbReference>
<keyword evidence="5 7" id="KW-0472">Membrane</keyword>
<feature type="transmembrane region" description="Helical" evidence="7">
    <location>
        <begin position="94"/>
        <end position="113"/>
    </location>
</feature>
<sequence length="797" mass="85523">MRLAFWRAGRAKAVVERAVSKSRAEAAHKAEAAKIESTKPEAAATESYKAESYKAETTRVESKAAPAAAKQAQAESGDLDLHALGAALARKRGWIIVPTVLALVGSIAVVNLVTPRYKSESRILIDGRENVFLRPSSDRTEERQALDAEAVTSQVQLVLSRDLAREIIKKNKLAERPEFDPVLQGVSPLKSLAALVGIGRDPFSMTPEERVLDAYYERLQAYAVDKSRVIVVEFQSADPDLAARVANSIAEGYLVLQQSARQDQAKNASQWLAGEIESLRKKVSDAEARVEDFRSKSSLFVGTNNTTLSNQQMGEVNTQLNNARSMKADAESKARLIKEMLQSGKPIEASEVVNSELMRRLSEQRVTLRAQLAEQSSTLLGNHPRIKELKAQLGDLDNQIRDEAAKISRSLESDARIASGRVDGLTASLEQLKKQATSTNGQDVQLRALEREAKAQRDLLETYLAKYREANTRETIDTAPTDGRIISRAIVSNTPAYPKKLPIVLIATIATLLLSSGVVVTGELLRQTAPRAAAVFAPAPAASQRQAAARQEPFVEPPFVEPAVVAPPVAPSAEPVFEPIVDESLPLQPEMTADAVLAEFAEIEHLANSLRAAGAAKKVTVLGTASGEAVTLSALTLARHLARDARVVLVDLAASSPTIAAVSVDASAPGLAELMQGEASFAQVITRDKLSRLHLVMAGRAGFDRSLLQSPRVGLAIDALLRAYDHVLLDAGGASDLPAELLTTSARAVVVPDAAMAADARTLMCEQLKAVGFSEVTMLSKPVQAPNAVEIPRVVAA</sequence>
<comment type="subcellular location">
    <subcellularLocation>
        <location evidence="1">Cell membrane</location>
        <topology evidence="1">Multi-pass membrane protein</topology>
    </subcellularLocation>
</comment>
<name>A0A560DJK5_9BRAD</name>
<feature type="coiled-coil region" evidence="6">
    <location>
        <begin position="358"/>
        <end position="406"/>
    </location>
</feature>
<dbReference type="Pfam" id="PF02706">
    <property type="entry name" value="Wzz"/>
    <property type="match status" value="1"/>
</dbReference>
<evidence type="ECO:0000256" key="3">
    <source>
        <dbReference type="ARBA" id="ARBA00022692"/>
    </source>
</evidence>
<dbReference type="InterPro" id="IPR003856">
    <property type="entry name" value="LPS_length_determ_N"/>
</dbReference>
<keyword evidence="3 7" id="KW-0812">Transmembrane</keyword>
<dbReference type="SUPFAM" id="SSF52540">
    <property type="entry name" value="P-loop containing nucleoside triphosphate hydrolases"/>
    <property type="match status" value="1"/>
</dbReference>
<dbReference type="GO" id="GO:0005886">
    <property type="term" value="C:plasma membrane"/>
    <property type="evidence" value="ECO:0007669"/>
    <property type="project" value="UniProtKB-SubCell"/>
</dbReference>
<dbReference type="EMBL" id="VITK01000006">
    <property type="protein sequence ID" value="TWA97297.1"/>
    <property type="molecule type" value="Genomic_DNA"/>
</dbReference>
<accession>A0A560DJK5</accession>
<evidence type="ECO:0000256" key="7">
    <source>
        <dbReference type="SAM" id="Phobius"/>
    </source>
</evidence>
<proteinExistence type="predicted"/>
<keyword evidence="10" id="KW-1185">Reference proteome</keyword>
<dbReference type="InterPro" id="IPR050445">
    <property type="entry name" value="Bact_polysacc_biosynth/exp"/>
</dbReference>
<evidence type="ECO:0000256" key="4">
    <source>
        <dbReference type="ARBA" id="ARBA00022989"/>
    </source>
</evidence>
<dbReference type="PANTHER" id="PTHR32309">
    <property type="entry name" value="TYROSINE-PROTEIN KINASE"/>
    <property type="match status" value="1"/>
</dbReference>
<evidence type="ECO:0000256" key="6">
    <source>
        <dbReference type="SAM" id="Coils"/>
    </source>
</evidence>
<keyword evidence="2" id="KW-1003">Cell membrane</keyword>
<feature type="coiled-coil region" evidence="6">
    <location>
        <begin position="276"/>
        <end position="333"/>
    </location>
</feature>
<dbReference type="Gene3D" id="3.40.50.300">
    <property type="entry name" value="P-loop containing nucleotide triphosphate hydrolases"/>
    <property type="match status" value="1"/>
</dbReference>
<evidence type="ECO:0000313" key="9">
    <source>
        <dbReference type="EMBL" id="TWA97297.1"/>
    </source>
</evidence>
<dbReference type="STRING" id="1803665.GCA_001641335_00916"/>
<evidence type="ECO:0000259" key="8">
    <source>
        <dbReference type="Pfam" id="PF02706"/>
    </source>
</evidence>
<keyword evidence="4 7" id="KW-1133">Transmembrane helix</keyword>
<dbReference type="OrthoDB" id="7786248at2"/>
<keyword evidence="6" id="KW-0175">Coiled coil</keyword>
<protein>
    <submittedName>
        <fullName evidence="9">Uncharacterized protein involved in exopolysaccharide biosynthesis</fullName>
    </submittedName>
</protein>
<feature type="domain" description="Polysaccharide chain length determinant N-terminal" evidence="8">
    <location>
        <begin position="78"/>
        <end position="170"/>
    </location>
</feature>
<dbReference type="InterPro" id="IPR027417">
    <property type="entry name" value="P-loop_NTPase"/>
</dbReference>
<reference evidence="9 10" key="1">
    <citation type="submission" date="2019-06" db="EMBL/GenBank/DDBJ databases">
        <title>Genomic Encyclopedia of Type Strains, Phase IV (KMG-V): Genome sequencing to study the core and pangenomes of soil and plant-associated prokaryotes.</title>
        <authorList>
            <person name="Whitman W."/>
        </authorList>
    </citation>
    <scope>NUCLEOTIDE SEQUENCE [LARGE SCALE GENOMIC DNA]</scope>
    <source>
        <strain evidence="9 10">BR 510</strain>
    </source>
</reference>
<comment type="caution">
    <text evidence="9">The sequence shown here is derived from an EMBL/GenBank/DDBJ whole genome shotgun (WGS) entry which is preliminary data.</text>
</comment>
<evidence type="ECO:0000313" key="10">
    <source>
        <dbReference type="Proteomes" id="UP000319949"/>
    </source>
</evidence>